<accession>A0A382UBY3</accession>
<name>A0A382UBY3_9ZZZZ</name>
<gene>
    <name evidence="2" type="ORF">METZ01_LOCUS384381</name>
</gene>
<protein>
    <recommendedName>
        <fullName evidence="1">NAD(P)-binding domain-containing protein</fullName>
    </recommendedName>
</protein>
<feature type="non-terminal residue" evidence="2">
    <location>
        <position position="1"/>
    </location>
</feature>
<proteinExistence type="predicted"/>
<dbReference type="AlphaFoldDB" id="A0A382UBY3"/>
<dbReference type="InterPro" id="IPR036291">
    <property type="entry name" value="NAD(P)-bd_dom_sf"/>
</dbReference>
<dbReference type="SUPFAM" id="SSF51735">
    <property type="entry name" value="NAD(P)-binding Rossmann-fold domains"/>
    <property type="match status" value="1"/>
</dbReference>
<evidence type="ECO:0000313" key="2">
    <source>
        <dbReference type="EMBL" id="SVD31527.1"/>
    </source>
</evidence>
<dbReference type="Gene3D" id="3.40.50.720">
    <property type="entry name" value="NAD(P)-binding Rossmann-like Domain"/>
    <property type="match status" value="1"/>
</dbReference>
<reference evidence="2" key="1">
    <citation type="submission" date="2018-05" db="EMBL/GenBank/DDBJ databases">
        <authorList>
            <person name="Lanie J.A."/>
            <person name="Ng W.-L."/>
            <person name="Kazmierczak K.M."/>
            <person name="Andrzejewski T.M."/>
            <person name="Davidsen T.M."/>
            <person name="Wayne K.J."/>
            <person name="Tettelin H."/>
            <person name="Glass J.I."/>
            <person name="Rusch D."/>
            <person name="Podicherti R."/>
            <person name="Tsui H.-C.T."/>
            <person name="Winkler M.E."/>
        </authorList>
    </citation>
    <scope>NUCLEOTIDE SEQUENCE</scope>
</reference>
<organism evidence="2">
    <name type="scientific">marine metagenome</name>
    <dbReference type="NCBI Taxonomy" id="408172"/>
    <lineage>
        <taxon>unclassified sequences</taxon>
        <taxon>metagenomes</taxon>
        <taxon>ecological metagenomes</taxon>
    </lineage>
</organism>
<dbReference type="InterPro" id="IPR016040">
    <property type="entry name" value="NAD(P)-bd_dom"/>
</dbReference>
<dbReference type="Pfam" id="PF16363">
    <property type="entry name" value="GDP_Man_Dehyd"/>
    <property type="match status" value="1"/>
</dbReference>
<evidence type="ECO:0000259" key="1">
    <source>
        <dbReference type="Pfam" id="PF16363"/>
    </source>
</evidence>
<dbReference type="PANTHER" id="PTHR43000">
    <property type="entry name" value="DTDP-D-GLUCOSE 4,6-DEHYDRATASE-RELATED"/>
    <property type="match status" value="1"/>
</dbReference>
<sequence>ALDCVFHEGDPGETYNIGGCNEWRNIDIVRYLCRELDKELNRSGADSCEKLITFVKDRPGHDMRYAIDAGKIKNALNWTPRHTFEEGLAKTVRWYLEHKDWISNITSGTYRDYYKHQYC</sequence>
<feature type="domain" description="NAD(P)-binding" evidence="1">
    <location>
        <begin position="12"/>
        <end position="91"/>
    </location>
</feature>
<dbReference type="EMBL" id="UINC01142907">
    <property type="protein sequence ID" value="SVD31527.1"/>
    <property type="molecule type" value="Genomic_DNA"/>
</dbReference>
<dbReference type="Gene3D" id="3.90.25.10">
    <property type="entry name" value="UDP-galactose 4-epimerase, domain 1"/>
    <property type="match status" value="1"/>
</dbReference>